<dbReference type="Gene3D" id="2.130.10.30">
    <property type="entry name" value="Regulator of chromosome condensation 1/beta-lactamase-inhibitor protein II"/>
    <property type="match status" value="1"/>
</dbReference>
<sequence>MIDVQTTLLQAVGNPYHKRRPLGRDQTDGTLWAWGSNTAGQLGDGTTYVRSVPVQIGTSVNWKTLCGSRHTLAIKQTDVVGMGDNKYGQLGDGTLISKRLRSR</sequence>
<dbReference type="PANTHER" id="PTHR45982">
    <property type="entry name" value="REGULATOR OF CHROMOSOME CONDENSATION"/>
    <property type="match status" value="1"/>
</dbReference>
<accession>A0A432DT37</accession>
<protein>
    <submittedName>
        <fullName evidence="1">Uncharacterized protein</fullName>
    </submittedName>
</protein>
<dbReference type="InterPro" id="IPR051553">
    <property type="entry name" value="Ran_GTPase-activating"/>
</dbReference>
<dbReference type="InterPro" id="IPR009091">
    <property type="entry name" value="RCC1/BLIP-II"/>
</dbReference>
<dbReference type="AlphaFoldDB" id="A0A432DT37"/>
<proteinExistence type="predicted"/>
<dbReference type="GO" id="GO:0005085">
    <property type="term" value="F:guanyl-nucleotide exchange factor activity"/>
    <property type="evidence" value="ECO:0007669"/>
    <property type="project" value="TreeGrafter"/>
</dbReference>
<dbReference type="PROSITE" id="PS50012">
    <property type="entry name" value="RCC1_3"/>
    <property type="match status" value="1"/>
</dbReference>
<dbReference type="InterPro" id="IPR000408">
    <property type="entry name" value="Reg_chr_condens"/>
</dbReference>
<gene>
    <name evidence="1" type="ORF">EJ377_17440</name>
</gene>
<evidence type="ECO:0000313" key="1">
    <source>
        <dbReference type="EMBL" id="RTZ46217.1"/>
    </source>
</evidence>
<comment type="caution">
    <text evidence="1">The sequence shown here is derived from an EMBL/GenBank/DDBJ whole genome shotgun (WGS) entry which is preliminary data.</text>
</comment>
<dbReference type="EMBL" id="RYFC01000003">
    <property type="protein sequence ID" value="RTZ46217.1"/>
    <property type="molecule type" value="Genomic_DNA"/>
</dbReference>
<dbReference type="PANTHER" id="PTHR45982:SF1">
    <property type="entry name" value="REGULATOR OF CHROMOSOME CONDENSATION"/>
    <property type="match status" value="1"/>
</dbReference>
<name>A0A432DT37_9FLAO</name>
<dbReference type="SUPFAM" id="SSF50985">
    <property type="entry name" value="RCC1/BLIP-II"/>
    <property type="match status" value="1"/>
</dbReference>
<reference evidence="1 2" key="1">
    <citation type="submission" date="2018-12" db="EMBL/GenBank/DDBJ databases">
        <title>Draft Genome Sequence of Chryseobacterium arthrosphaerae strain ED882-96 Isolated from the Blood of a Patient with Liver Cirrhosis in Taiwan.</title>
        <authorList>
            <person name="Lin J.-N."/>
            <person name="Lai C.-H."/>
            <person name="Yang C.-H."/>
            <person name="Huang Y.-H."/>
        </authorList>
    </citation>
    <scope>NUCLEOTIDE SEQUENCE [LARGE SCALE GENOMIC DNA]</scope>
    <source>
        <strain evidence="1 2">ED882-96</strain>
    </source>
</reference>
<dbReference type="Proteomes" id="UP000276953">
    <property type="component" value="Unassembled WGS sequence"/>
</dbReference>
<evidence type="ECO:0000313" key="2">
    <source>
        <dbReference type="Proteomes" id="UP000276953"/>
    </source>
</evidence>
<dbReference type="GO" id="GO:0005737">
    <property type="term" value="C:cytoplasm"/>
    <property type="evidence" value="ECO:0007669"/>
    <property type="project" value="TreeGrafter"/>
</dbReference>
<organism evidence="1 2">
    <name type="scientific">Chryseobacterium arthrosphaerae</name>
    <dbReference type="NCBI Taxonomy" id="651561"/>
    <lineage>
        <taxon>Bacteria</taxon>
        <taxon>Pseudomonadati</taxon>
        <taxon>Bacteroidota</taxon>
        <taxon>Flavobacteriia</taxon>
        <taxon>Flavobacteriales</taxon>
        <taxon>Weeksellaceae</taxon>
        <taxon>Chryseobacterium group</taxon>
        <taxon>Chryseobacterium</taxon>
    </lineage>
</organism>
<dbReference type="Pfam" id="PF00415">
    <property type="entry name" value="RCC1"/>
    <property type="match status" value="1"/>
</dbReference>